<keyword evidence="2" id="KW-1185">Reference proteome</keyword>
<organism evidence="1 2">
    <name type="scientific">Iris pallida</name>
    <name type="common">Sweet iris</name>
    <dbReference type="NCBI Taxonomy" id="29817"/>
    <lineage>
        <taxon>Eukaryota</taxon>
        <taxon>Viridiplantae</taxon>
        <taxon>Streptophyta</taxon>
        <taxon>Embryophyta</taxon>
        <taxon>Tracheophyta</taxon>
        <taxon>Spermatophyta</taxon>
        <taxon>Magnoliopsida</taxon>
        <taxon>Liliopsida</taxon>
        <taxon>Asparagales</taxon>
        <taxon>Iridaceae</taxon>
        <taxon>Iridoideae</taxon>
        <taxon>Irideae</taxon>
        <taxon>Iris</taxon>
    </lineage>
</organism>
<evidence type="ECO:0000313" key="1">
    <source>
        <dbReference type="EMBL" id="KAJ6822902.1"/>
    </source>
</evidence>
<comment type="caution">
    <text evidence="1">The sequence shown here is derived from an EMBL/GenBank/DDBJ whole genome shotgun (WGS) entry which is preliminary data.</text>
</comment>
<name>A0AAX6G2Z8_IRIPA</name>
<dbReference type="Proteomes" id="UP001140949">
    <property type="component" value="Unassembled WGS sequence"/>
</dbReference>
<reference evidence="1" key="2">
    <citation type="submission" date="2023-04" db="EMBL/GenBank/DDBJ databases">
        <authorList>
            <person name="Bruccoleri R.E."/>
            <person name="Oakeley E.J."/>
            <person name="Faust A.-M."/>
            <person name="Dessus-Babus S."/>
            <person name="Altorfer M."/>
            <person name="Burckhardt D."/>
            <person name="Oertli M."/>
            <person name="Naumann U."/>
            <person name="Petersen F."/>
            <person name="Wong J."/>
        </authorList>
    </citation>
    <scope>NUCLEOTIDE SEQUENCE</scope>
    <source>
        <strain evidence="1">GSM-AAB239-AS_SAM_17_03QT</strain>
        <tissue evidence="1">Leaf</tissue>
    </source>
</reference>
<proteinExistence type="predicted"/>
<dbReference type="AlphaFoldDB" id="A0AAX6G2Z8"/>
<reference evidence="1" key="1">
    <citation type="journal article" date="2023" name="GigaByte">
        <title>Genome assembly of the bearded iris, Iris pallida Lam.</title>
        <authorList>
            <person name="Bruccoleri R.E."/>
            <person name="Oakeley E.J."/>
            <person name="Faust A.M.E."/>
            <person name="Altorfer M."/>
            <person name="Dessus-Babus S."/>
            <person name="Burckhardt D."/>
            <person name="Oertli M."/>
            <person name="Naumann U."/>
            <person name="Petersen F."/>
            <person name="Wong J."/>
        </authorList>
    </citation>
    <scope>NUCLEOTIDE SEQUENCE</scope>
    <source>
        <strain evidence="1">GSM-AAB239-AS_SAM_17_03QT</strain>
    </source>
</reference>
<sequence length="31" mass="3422">MGLLQVTRSLLPRRFPQGTSLSSLFPFGLVC</sequence>
<dbReference type="EMBL" id="JANAVB010023800">
    <property type="protein sequence ID" value="KAJ6822902.1"/>
    <property type="molecule type" value="Genomic_DNA"/>
</dbReference>
<evidence type="ECO:0000313" key="2">
    <source>
        <dbReference type="Proteomes" id="UP001140949"/>
    </source>
</evidence>
<accession>A0AAX6G2Z8</accession>
<protein>
    <submittedName>
        <fullName evidence="1">Uncharacterized protein</fullName>
    </submittedName>
</protein>
<gene>
    <name evidence="1" type="ORF">M6B38_385670</name>
</gene>